<dbReference type="PANTHER" id="PTHR30383">
    <property type="entry name" value="THIOESTERASE 1/PROTEASE 1/LYSOPHOSPHOLIPASE L1"/>
    <property type="match status" value="1"/>
</dbReference>
<dbReference type="PANTHER" id="PTHR30383:SF5">
    <property type="entry name" value="SGNH HYDROLASE-TYPE ESTERASE DOMAIN-CONTAINING PROTEIN"/>
    <property type="match status" value="1"/>
</dbReference>
<dbReference type="InterPro" id="IPR036514">
    <property type="entry name" value="SGNH_hydro_sf"/>
</dbReference>
<evidence type="ECO:0000313" key="2">
    <source>
        <dbReference type="EMBL" id="SJZ29686.1"/>
    </source>
</evidence>
<dbReference type="OrthoDB" id="2513075at2"/>
<dbReference type="GO" id="GO:0004622">
    <property type="term" value="F:phosphatidylcholine lysophospholipase activity"/>
    <property type="evidence" value="ECO:0007669"/>
    <property type="project" value="TreeGrafter"/>
</dbReference>
<dbReference type="Pfam" id="PF13472">
    <property type="entry name" value="Lipase_GDSL_2"/>
    <property type="match status" value="1"/>
</dbReference>
<reference evidence="2 3" key="1">
    <citation type="submission" date="2017-02" db="EMBL/GenBank/DDBJ databases">
        <authorList>
            <person name="Peterson S.W."/>
        </authorList>
    </citation>
    <scope>NUCLEOTIDE SEQUENCE [LARGE SCALE GENOMIC DNA]</scope>
    <source>
        <strain evidence="2 3">ATCC BAA-908</strain>
    </source>
</reference>
<dbReference type="Proteomes" id="UP000190423">
    <property type="component" value="Unassembled WGS sequence"/>
</dbReference>
<dbReference type="STRING" id="261392.SAMN02745149_00190"/>
<dbReference type="InterPro" id="IPR051532">
    <property type="entry name" value="Ester_Hydrolysis_Enzymes"/>
</dbReference>
<dbReference type="Gene3D" id="3.40.50.1110">
    <property type="entry name" value="SGNH hydrolase"/>
    <property type="match status" value="1"/>
</dbReference>
<dbReference type="CDD" id="cd00229">
    <property type="entry name" value="SGNH_hydrolase"/>
    <property type="match status" value="1"/>
</dbReference>
<accession>A0A1T4JHQ2</accession>
<protein>
    <submittedName>
        <fullName evidence="2">Lysophospholipase L1</fullName>
    </submittedName>
</protein>
<dbReference type="EMBL" id="FUWG01000002">
    <property type="protein sequence ID" value="SJZ29686.1"/>
    <property type="molecule type" value="Genomic_DNA"/>
</dbReference>
<dbReference type="RefSeq" id="WP_078932106.1">
    <property type="nucleotide sequence ID" value="NZ_FUWG01000002.1"/>
</dbReference>
<dbReference type="AlphaFoldDB" id="A0A1T4JHQ2"/>
<evidence type="ECO:0000259" key="1">
    <source>
        <dbReference type="Pfam" id="PF13472"/>
    </source>
</evidence>
<gene>
    <name evidence="2" type="ORF">SAMN02745149_00190</name>
</gene>
<name>A0A1T4JHQ2_TREPO</name>
<evidence type="ECO:0000313" key="3">
    <source>
        <dbReference type="Proteomes" id="UP000190423"/>
    </source>
</evidence>
<dbReference type="InterPro" id="IPR013830">
    <property type="entry name" value="SGNH_hydro"/>
</dbReference>
<keyword evidence="3" id="KW-1185">Reference proteome</keyword>
<feature type="domain" description="SGNH hydrolase-type esterase" evidence="1">
    <location>
        <begin position="11"/>
        <end position="218"/>
    </location>
</feature>
<dbReference type="SUPFAM" id="SSF52266">
    <property type="entry name" value="SGNH hydrolase"/>
    <property type="match status" value="1"/>
</dbReference>
<proteinExistence type="predicted"/>
<organism evidence="2 3">
    <name type="scientific">Treponema porcinum</name>
    <dbReference type="NCBI Taxonomy" id="261392"/>
    <lineage>
        <taxon>Bacteria</taxon>
        <taxon>Pseudomonadati</taxon>
        <taxon>Spirochaetota</taxon>
        <taxon>Spirochaetia</taxon>
        <taxon>Spirochaetales</taxon>
        <taxon>Treponemataceae</taxon>
        <taxon>Treponema</taxon>
    </lineage>
</organism>
<dbReference type="GeneID" id="78315512"/>
<sequence>MENNVQKISVYGDSILKGAVTGTGSGHLFDIIEENSLSLASRALGFELNNQSVFGSIITKTQRRLSKDIEKGVVGELAIIESGGNDCDYDWNVVCENPGALHQPRVVLGDFIRIIGEMVNACRENKITPVLMTMPPLVPDWWYGHICNSYNADAVNAFTKNTPDVLYRNHEIYNMHIVKFCYENNVQFVDMRLAMLESENYRNLMCRDGIHPNADGYAYMAGIWEKELPKIKKEF</sequence>